<dbReference type="AlphaFoldDB" id="A0A367JEY0"/>
<name>A0A367JEY0_RHIST</name>
<organism evidence="2 3">
    <name type="scientific">Rhizopus stolonifer</name>
    <name type="common">Rhizopus nigricans</name>
    <dbReference type="NCBI Taxonomy" id="4846"/>
    <lineage>
        <taxon>Eukaryota</taxon>
        <taxon>Fungi</taxon>
        <taxon>Fungi incertae sedis</taxon>
        <taxon>Mucoromycota</taxon>
        <taxon>Mucoromycotina</taxon>
        <taxon>Mucoromycetes</taxon>
        <taxon>Mucorales</taxon>
        <taxon>Mucorineae</taxon>
        <taxon>Rhizopodaceae</taxon>
        <taxon>Rhizopus</taxon>
    </lineage>
</organism>
<protein>
    <submittedName>
        <fullName evidence="2">Uncharacterized protein</fullName>
    </submittedName>
</protein>
<gene>
    <name evidence="2" type="ORF">CU098_010228</name>
</gene>
<sequence>MDVFNNTLAITTQAFHIASEAYTFVYDHLKDSNIPLPSPNQVVSYLKTLMSFVIQHSPPFIQQWYGPFTRLLIESNFMNLFIGMFIIYLGWLFVKAAVLGAYRLIYNFVRACVTILALLLVLSAVNYVMMLTGYSSETTSGDTTRTYSHHT</sequence>
<dbReference type="EMBL" id="PJQM01003515">
    <property type="protein sequence ID" value="RCH88470.1"/>
    <property type="molecule type" value="Genomic_DNA"/>
</dbReference>
<evidence type="ECO:0000313" key="3">
    <source>
        <dbReference type="Proteomes" id="UP000253551"/>
    </source>
</evidence>
<evidence type="ECO:0000313" key="2">
    <source>
        <dbReference type="EMBL" id="RCH88470.1"/>
    </source>
</evidence>
<dbReference type="OrthoDB" id="2364397at2759"/>
<feature type="transmembrane region" description="Helical" evidence="1">
    <location>
        <begin position="80"/>
        <end position="102"/>
    </location>
</feature>
<keyword evidence="1" id="KW-0812">Transmembrane</keyword>
<proteinExistence type="predicted"/>
<keyword evidence="3" id="KW-1185">Reference proteome</keyword>
<accession>A0A367JEY0</accession>
<feature type="transmembrane region" description="Helical" evidence="1">
    <location>
        <begin position="108"/>
        <end position="129"/>
    </location>
</feature>
<comment type="caution">
    <text evidence="2">The sequence shown here is derived from an EMBL/GenBank/DDBJ whole genome shotgun (WGS) entry which is preliminary data.</text>
</comment>
<keyword evidence="1" id="KW-1133">Transmembrane helix</keyword>
<evidence type="ECO:0000256" key="1">
    <source>
        <dbReference type="SAM" id="Phobius"/>
    </source>
</evidence>
<dbReference type="Proteomes" id="UP000253551">
    <property type="component" value="Unassembled WGS sequence"/>
</dbReference>
<keyword evidence="1" id="KW-0472">Membrane</keyword>
<reference evidence="2 3" key="1">
    <citation type="journal article" date="2018" name="G3 (Bethesda)">
        <title>Phylogenetic and Phylogenomic Definition of Rhizopus Species.</title>
        <authorList>
            <person name="Gryganskyi A.P."/>
            <person name="Golan J."/>
            <person name="Dolatabadi S."/>
            <person name="Mondo S."/>
            <person name="Robb S."/>
            <person name="Idnurm A."/>
            <person name="Muszewska A."/>
            <person name="Steczkiewicz K."/>
            <person name="Masonjones S."/>
            <person name="Liao H.L."/>
            <person name="Gajdeczka M.T."/>
            <person name="Anike F."/>
            <person name="Vuek A."/>
            <person name="Anishchenko I.M."/>
            <person name="Voigt K."/>
            <person name="de Hoog G.S."/>
            <person name="Smith M.E."/>
            <person name="Heitman J."/>
            <person name="Vilgalys R."/>
            <person name="Stajich J.E."/>
        </authorList>
    </citation>
    <scope>NUCLEOTIDE SEQUENCE [LARGE SCALE GENOMIC DNA]</scope>
    <source>
        <strain evidence="2 3">LSU 92-RS-03</strain>
    </source>
</reference>